<evidence type="ECO:0000313" key="2">
    <source>
        <dbReference type="EMBL" id="QNO18155.1"/>
    </source>
</evidence>
<dbReference type="RefSeq" id="WP_212507219.1">
    <property type="nucleotide sequence ID" value="NZ_CP060696.1"/>
</dbReference>
<dbReference type="KEGG" id="caml:H6X83_00335"/>
<feature type="transmembrane region" description="Helical" evidence="1">
    <location>
        <begin position="54"/>
        <end position="73"/>
    </location>
</feature>
<protein>
    <submittedName>
        <fullName evidence="2">Uncharacterized protein</fullName>
    </submittedName>
</protein>
<dbReference type="Proteomes" id="UP000516046">
    <property type="component" value="Chromosome"/>
</dbReference>
<dbReference type="EMBL" id="CP060696">
    <property type="protein sequence ID" value="QNO18155.1"/>
    <property type="molecule type" value="Genomic_DNA"/>
</dbReference>
<feature type="transmembrane region" description="Helical" evidence="1">
    <location>
        <begin position="97"/>
        <end position="125"/>
    </location>
</feature>
<evidence type="ECO:0000256" key="1">
    <source>
        <dbReference type="SAM" id="Phobius"/>
    </source>
</evidence>
<dbReference type="AlphaFoldDB" id="A0A7G9WHJ3"/>
<sequence>MMLRALGKVYIRNRSTIAVLIALLAFTVLGIFSPNMLAQFAWEQHPKFYLANYASYFFWFSTICFCIPMYFILLQPQIHFFEQETVFCRLLSKRKLWLLRIGLGMASAVLYVVLLYLLLLIRAAIFGQLTHYAENGTFFLLAFVSQCVAYACLTCVYLFFAQVFSNRILGCIISYGLILYDYIVLQGTLNWGELGIMGAISVVPGHMNTYGIYLIRIVIFIVVVTVIGTLVCPKRDCLPKEKGEQK</sequence>
<accession>A0A7G9WHJ3</accession>
<name>A0A7G9WHJ3_9FIRM</name>
<proteinExistence type="predicted"/>
<organism evidence="2 3">
    <name type="scientific">Caproicibacterium amylolyticum</name>
    <dbReference type="NCBI Taxonomy" id="2766537"/>
    <lineage>
        <taxon>Bacteria</taxon>
        <taxon>Bacillati</taxon>
        <taxon>Bacillota</taxon>
        <taxon>Clostridia</taxon>
        <taxon>Eubacteriales</taxon>
        <taxon>Oscillospiraceae</taxon>
        <taxon>Caproicibacterium</taxon>
    </lineage>
</organism>
<reference evidence="2 3" key="1">
    <citation type="submission" date="2020-08" db="EMBL/GenBank/DDBJ databases">
        <authorList>
            <person name="Ren C."/>
            <person name="Gu Y."/>
            <person name="Xu Y."/>
        </authorList>
    </citation>
    <scope>NUCLEOTIDE SEQUENCE [LARGE SCALE GENOMIC DNA]</scope>
    <source>
        <strain evidence="2 3">LBM18003</strain>
    </source>
</reference>
<evidence type="ECO:0000313" key="3">
    <source>
        <dbReference type="Proteomes" id="UP000516046"/>
    </source>
</evidence>
<keyword evidence="3" id="KW-1185">Reference proteome</keyword>
<keyword evidence="1" id="KW-0812">Transmembrane</keyword>
<keyword evidence="1" id="KW-1133">Transmembrane helix</keyword>
<keyword evidence="1" id="KW-0472">Membrane</keyword>
<feature type="transmembrane region" description="Helical" evidence="1">
    <location>
        <begin position="137"/>
        <end position="160"/>
    </location>
</feature>
<feature type="transmembrane region" description="Helical" evidence="1">
    <location>
        <begin position="172"/>
        <end position="192"/>
    </location>
</feature>
<gene>
    <name evidence="2" type="ORF">H6X83_00335</name>
</gene>
<feature type="transmembrane region" description="Helical" evidence="1">
    <location>
        <begin position="212"/>
        <end position="232"/>
    </location>
</feature>